<dbReference type="OrthoDB" id="9783591at2"/>
<feature type="domain" description="Calcineurin-like phosphoesterase" evidence="1">
    <location>
        <begin position="14"/>
        <end position="167"/>
    </location>
</feature>
<dbReference type="Gene3D" id="3.60.21.10">
    <property type="match status" value="1"/>
</dbReference>
<dbReference type="GO" id="GO:0016787">
    <property type="term" value="F:hydrolase activity"/>
    <property type="evidence" value="ECO:0007669"/>
    <property type="project" value="InterPro"/>
</dbReference>
<dbReference type="RefSeq" id="WP_125136976.1">
    <property type="nucleotide sequence ID" value="NZ_LR130778.1"/>
</dbReference>
<name>A0A3P7RYT5_9FIRM</name>
<dbReference type="InterPro" id="IPR029052">
    <property type="entry name" value="Metallo-depent_PP-like"/>
</dbReference>
<accession>A0A3P7RYT5</accession>
<dbReference type="KEGG" id="cbar:PATL70BA_1819"/>
<evidence type="ECO:0000313" key="3">
    <source>
        <dbReference type="Proteomes" id="UP000279029"/>
    </source>
</evidence>
<protein>
    <submittedName>
        <fullName evidence="2">Metallophosphoesterase</fullName>
    </submittedName>
</protein>
<dbReference type="EMBL" id="LR130778">
    <property type="protein sequence ID" value="VDN47712.1"/>
    <property type="molecule type" value="Genomic_DNA"/>
</dbReference>
<keyword evidence="3" id="KW-1185">Reference proteome</keyword>
<evidence type="ECO:0000259" key="1">
    <source>
        <dbReference type="Pfam" id="PF00149"/>
    </source>
</evidence>
<dbReference type="SUPFAM" id="SSF56300">
    <property type="entry name" value="Metallo-dependent phosphatases"/>
    <property type="match status" value="1"/>
</dbReference>
<organism evidence="2 3">
    <name type="scientific">Petrocella atlantisensis</name>
    <dbReference type="NCBI Taxonomy" id="2173034"/>
    <lineage>
        <taxon>Bacteria</taxon>
        <taxon>Bacillati</taxon>
        <taxon>Bacillota</taxon>
        <taxon>Clostridia</taxon>
        <taxon>Lachnospirales</taxon>
        <taxon>Vallitaleaceae</taxon>
        <taxon>Petrocella</taxon>
    </lineage>
</organism>
<evidence type="ECO:0000313" key="2">
    <source>
        <dbReference type="EMBL" id="VDN47712.1"/>
    </source>
</evidence>
<dbReference type="Pfam" id="PF00149">
    <property type="entry name" value="Metallophos"/>
    <property type="match status" value="1"/>
</dbReference>
<dbReference type="InterPro" id="IPR004843">
    <property type="entry name" value="Calcineurin-like_PHP"/>
</dbReference>
<sequence length="228" mass="26693">MKILLVADQESRYIWDFFDPKRFENIDIILSAGDLKASYMEFINTVMRKPLYYVHGNHDHSYLDTPPMGCINIEDDLVVIDGIRILGLGGSMRYKKGPMQYSEAEMVKRVRKLRRKIDKHKGFDILLTHAPAKGLGDGDDLCHQGFMVFNQLMDIYKPSYFLHGHQHLNYNLNAKRIRHYKDTTIINGYDYYIFDFESNGFSYDKKNTPNSDFDSGLWLKKFLSPKKQ</sequence>
<reference evidence="2 3" key="1">
    <citation type="submission" date="2018-09" db="EMBL/GenBank/DDBJ databases">
        <authorList>
            <person name="Postec A."/>
        </authorList>
    </citation>
    <scope>NUCLEOTIDE SEQUENCE [LARGE SCALE GENOMIC DNA]</scope>
    <source>
        <strain evidence="2">70B-A</strain>
    </source>
</reference>
<dbReference type="Proteomes" id="UP000279029">
    <property type="component" value="Chromosome"/>
</dbReference>
<proteinExistence type="predicted"/>
<dbReference type="AlphaFoldDB" id="A0A3P7RYT5"/>
<gene>
    <name evidence="2" type="ORF">PATL70BA_1819</name>
</gene>